<evidence type="ECO:0000256" key="1">
    <source>
        <dbReference type="ARBA" id="ARBA00004752"/>
    </source>
</evidence>
<organism evidence="10 11">
    <name type="scientific">Novosphingobium anseongense</name>
    <dbReference type="NCBI Taxonomy" id="3133436"/>
    <lineage>
        <taxon>Bacteria</taxon>
        <taxon>Pseudomonadati</taxon>
        <taxon>Pseudomonadota</taxon>
        <taxon>Alphaproteobacteria</taxon>
        <taxon>Sphingomonadales</taxon>
        <taxon>Sphingomonadaceae</taxon>
        <taxon>Novosphingobium</taxon>
    </lineage>
</organism>
<dbReference type="RefSeq" id="WP_339588694.1">
    <property type="nucleotide sequence ID" value="NZ_JBBHJZ010000004.1"/>
</dbReference>
<protein>
    <submittedName>
        <fullName evidence="10">L,D-transpeptidase family protein</fullName>
    </submittedName>
</protein>
<feature type="domain" description="L,D-TPase catalytic" evidence="9">
    <location>
        <begin position="216"/>
        <end position="404"/>
    </location>
</feature>
<dbReference type="Proteomes" id="UP001361239">
    <property type="component" value="Unassembled WGS sequence"/>
</dbReference>
<dbReference type="CDD" id="cd16913">
    <property type="entry name" value="YkuD_like"/>
    <property type="match status" value="1"/>
</dbReference>
<keyword evidence="11" id="KW-1185">Reference proteome</keyword>
<comment type="caution">
    <text evidence="10">The sequence shown here is derived from an EMBL/GenBank/DDBJ whole genome shotgun (WGS) entry which is preliminary data.</text>
</comment>
<dbReference type="InterPro" id="IPR038063">
    <property type="entry name" value="Transpep_catalytic_dom"/>
</dbReference>
<reference evidence="10 11" key="1">
    <citation type="submission" date="2024-03" db="EMBL/GenBank/DDBJ databases">
        <authorList>
            <person name="Jo J.-H."/>
        </authorList>
    </citation>
    <scope>NUCLEOTIDE SEQUENCE [LARGE SCALE GENOMIC DNA]</scope>
    <source>
        <strain evidence="10 11">PS1R-30</strain>
    </source>
</reference>
<dbReference type="Pfam" id="PF03734">
    <property type="entry name" value="YkuD"/>
    <property type="match status" value="1"/>
</dbReference>
<feature type="chain" id="PRO_5046827620" evidence="8">
    <location>
        <begin position="20"/>
        <end position="454"/>
    </location>
</feature>
<evidence type="ECO:0000256" key="6">
    <source>
        <dbReference type="ARBA" id="ARBA00023316"/>
    </source>
</evidence>
<keyword evidence="3" id="KW-0808">Transferase</keyword>
<keyword evidence="8" id="KW-0732">Signal</keyword>
<dbReference type="PANTHER" id="PTHR41533:SF2">
    <property type="entry name" value="BLR7131 PROTEIN"/>
    <property type="match status" value="1"/>
</dbReference>
<sequence>MTRALLFALGAAALVPTSAATLQAREAAAAASPSASLRAEIAKRAGSDLREFYAARDNRPLWIAANGVSPAAARLLDLLETAPRDRIKPGKVKASALARAFEAARGGTPEDLAKAEVAASKSYVAYVKALRSGKRAPMIYESEALSPAVPTARSALQTAERAPSLEGHLRTMAWMHPLYAPLRKALDDATLDEAQRRQIALNLDRLRAIPANPASRYVLVDTASARLWMYENGRPAGTMRVVVGKPEEAMQTPTMAGYIRYAVVNPYWNVPPDLVRSRVAWNVNTKGTTYLGNGGYQVLSDWSDQARPIDPARIDWRAVEAGGDTAPRVRQLPGGSNFMGTVKFMFPNDQGIYLHDTPDKDLLRKDVRQLSSGCVRLEDAQRLGRWLMNRPLPRRPRGDPEQRLALPELVPVYITYLTAMPEGGRIVFRDDVYARDRLGDARLALGGRSRADRP</sequence>
<dbReference type="Pfam" id="PF20142">
    <property type="entry name" value="Scaffold"/>
    <property type="match status" value="1"/>
</dbReference>
<name>A0ABU8S1H9_9SPHN</name>
<accession>A0ABU8S1H9</accession>
<proteinExistence type="inferred from homology"/>
<comment type="pathway">
    <text evidence="1 7">Cell wall biogenesis; peptidoglycan biosynthesis.</text>
</comment>
<comment type="similarity">
    <text evidence="2">Belongs to the YkuD family.</text>
</comment>
<keyword evidence="6 7" id="KW-0961">Cell wall biogenesis/degradation</keyword>
<evidence type="ECO:0000256" key="5">
    <source>
        <dbReference type="ARBA" id="ARBA00022984"/>
    </source>
</evidence>
<evidence type="ECO:0000259" key="9">
    <source>
        <dbReference type="PROSITE" id="PS52029"/>
    </source>
</evidence>
<evidence type="ECO:0000256" key="8">
    <source>
        <dbReference type="SAM" id="SignalP"/>
    </source>
</evidence>
<dbReference type="InterPro" id="IPR052905">
    <property type="entry name" value="LD-transpeptidase_YkuD-like"/>
</dbReference>
<dbReference type="Gene3D" id="2.40.440.10">
    <property type="entry name" value="L,D-transpeptidase catalytic domain-like"/>
    <property type="match status" value="1"/>
</dbReference>
<keyword evidence="5 7" id="KW-0573">Peptidoglycan synthesis</keyword>
<evidence type="ECO:0000313" key="10">
    <source>
        <dbReference type="EMBL" id="MEJ5978756.1"/>
    </source>
</evidence>
<keyword evidence="4 7" id="KW-0133">Cell shape</keyword>
<evidence type="ECO:0000256" key="7">
    <source>
        <dbReference type="PROSITE-ProRule" id="PRU01373"/>
    </source>
</evidence>
<evidence type="ECO:0000313" key="11">
    <source>
        <dbReference type="Proteomes" id="UP001361239"/>
    </source>
</evidence>
<gene>
    <name evidence="10" type="ORF">WG901_19035</name>
</gene>
<evidence type="ECO:0000256" key="3">
    <source>
        <dbReference type="ARBA" id="ARBA00022679"/>
    </source>
</evidence>
<dbReference type="SUPFAM" id="SSF141523">
    <property type="entry name" value="L,D-transpeptidase catalytic domain-like"/>
    <property type="match status" value="1"/>
</dbReference>
<dbReference type="EMBL" id="JBBHJZ010000004">
    <property type="protein sequence ID" value="MEJ5978756.1"/>
    <property type="molecule type" value="Genomic_DNA"/>
</dbReference>
<evidence type="ECO:0000256" key="4">
    <source>
        <dbReference type="ARBA" id="ARBA00022960"/>
    </source>
</evidence>
<feature type="active site" description="Proton donor/acceptor" evidence="7">
    <location>
        <position position="355"/>
    </location>
</feature>
<feature type="active site" description="Nucleophile" evidence="7">
    <location>
        <position position="374"/>
    </location>
</feature>
<dbReference type="PROSITE" id="PS52029">
    <property type="entry name" value="LD_TPASE"/>
    <property type="match status" value="1"/>
</dbReference>
<feature type="signal peptide" evidence="8">
    <location>
        <begin position="1"/>
        <end position="19"/>
    </location>
</feature>
<dbReference type="InterPro" id="IPR045380">
    <property type="entry name" value="LD_TPept_scaffold_dom"/>
</dbReference>
<dbReference type="InterPro" id="IPR005490">
    <property type="entry name" value="LD_TPept_cat_dom"/>
</dbReference>
<evidence type="ECO:0000256" key="2">
    <source>
        <dbReference type="ARBA" id="ARBA00005992"/>
    </source>
</evidence>
<dbReference type="PANTHER" id="PTHR41533">
    <property type="entry name" value="L,D-TRANSPEPTIDASE HI_1667-RELATED"/>
    <property type="match status" value="1"/>
</dbReference>